<dbReference type="Gene3D" id="1.25.40.10">
    <property type="entry name" value="Tetratricopeptide repeat domain"/>
    <property type="match status" value="4"/>
</dbReference>
<accession>A0AAD1Z3R2</accession>
<sequence length="464" mass="52468">MAALGVGRNYFFNCWTWVEVALAWRNGRDGIAGIGIFWRLGMGEASIGVFCIYACIYVCVLPGAAEMVSRTAQRCKLSPIFIHLKSKSPTQFETPTPHQKFKTDCKIDTNDALTCFYNMLRMKPSPPIWSFNKLLGSVAKTKNYQDVIFMYQRMVEVDVLPDISTINVLLNCYCCLNRVDIGLAVMSGVFKRGYNPTIFTFNSLFKGLCRSGNSEVALRMLEEVENGKGMSDFRPNLICYNTLIDGLCKEGLLNKGKQLFLQMKDGGIMPDLVTYSGLIRGFCKGNEIDDARELFVSMEVKGYKPDVVSYTVLINGYCKYQKLEEAMRLFEEMICKEYKPNVITFNTLLIGLFQVGKVEDAQELFAKMKVHEVTPDSATYDILLDSFFKNNCLAQAMELFHTLERFGLNLRINTYNCILDGLCKARKLDLASELFGKLSHKGLEPTDFTYNIMIDGFSKFGNGK</sequence>
<evidence type="ECO:0000256" key="2">
    <source>
        <dbReference type="SAM" id="Phobius"/>
    </source>
</evidence>
<reference evidence="3" key="1">
    <citation type="submission" date="2023-05" db="EMBL/GenBank/DDBJ databases">
        <authorList>
            <person name="Huff M."/>
        </authorList>
    </citation>
    <scope>NUCLEOTIDE SEQUENCE</scope>
</reference>
<keyword evidence="1" id="KW-0677">Repeat</keyword>
<evidence type="ECO:0000256" key="1">
    <source>
        <dbReference type="ARBA" id="ARBA00022737"/>
    </source>
</evidence>
<dbReference type="PANTHER" id="PTHR45613">
    <property type="entry name" value="PENTATRICOPEPTIDE REPEAT-CONTAINING PROTEIN"/>
    <property type="match status" value="1"/>
</dbReference>
<name>A0AAD1Z3R2_9LAMI</name>
<dbReference type="AlphaFoldDB" id="A0AAD1Z3R2"/>
<evidence type="ECO:0000313" key="4">
    <source>
        <dbReference type="Proteomes" id="UP000834106"/>
    </source>
</evidence>
<dbReference type="NCBIfam" id="TIGR00756">
    <property type="entry name" value="PPR"/>
    <property type="match status" value="6"/>
</dbReference>
<dbReference type="Proteomes" id="UP000834106">
    <property type="component" value="Chromosome 4"/>
</dbReference>
<dbReference type="PANTHER" id="PTHR45613:SF207">
    <property type="entry name" value="OS08G0300700 PROTEIN"/>
    <property type="match status" value="1"/>
</dbReference>
<dbReference type="Pfam" id="PF13041">
    <property type="entry name" value="PPR_2"/>
    <property type="match status" value="4"/>
</dbReference>
<proteinExistence type="predicted"/>
<organism evidence="3 4">
    <name type="scientific">Fraxinus pennsylvanica</name>
    <dbReference type="NCBI Taxonomy" id="56036"/>
    <lineage>
        <taxon>Eukaryota</taxon>
        <taxon>Viridiplantae</taxon>
        <taxon>Streptophyta</taxon>
        <taxon>Embryophyta</taxon>
        <taxon>Tracheophyta</taxon>
        <taxon>Spermatophyta</taxon>
        <taxon>Magnoliopsida</taxon>
        <taxon>eudicotyledons</taxon>
        <taxon>Gunneridae</taxon>
        <taxon>Pentapetalae</taxon>
        <taxon>asterids</taxon>
        <taxon>lamiids</taxon>
        <taxon>Lamiales</taxon>
        <taxon>Oleaceae</taxon>
        <taxon>Oleeae</taxon>
        <taxon>Fraxinus</taxon>
    </lineage>
</organism>
<dbReference type="Pfam" id="PF01535">
    <property type="entry name" value="PPR"/>
    <property type="match status" value="1"/>
</dbReference>
<keyword evidence="2" id="KW-0472">Membrane</keyword>
<keyword evidence="2" id="KW-0812">Transmembrane</keyword>
<evidence type="ECO:0000313" key="3">
    <source>
        <dbReference type="EMBL" id="CAI9759847.1"/>
    </source>
</evidence>
<keyword evidence="2" id="KW-1133">Transmembrane helix</keyword>
<dbReference type="InterPro" id="IPR002885">
    <property type="entry name" value="PPR_rpt"/>
</dbReference>
<dbReference type="EMBL" id="OU503039">
    <property type="protein sequence ID" value="CAI9759847.1"/>
    <property type="molecule type" value="Genomic_DNA"/>
</dbReference>
<gene>
    <name evidence="3" type="ORF">FPE_LOCUS7277</name>
</gene>
<feature type="transmembrane region" description="Helical" evidence="2">
    <location>
        <begin position="47"/>
        <end position="68"/>
    </location>
</feature>
<protein>
    <recommendedName>
        <fullName evidence="5">Pentatricopeptide repeat-containing protein</fullName>
    </recommendedName>
</protein>
<keyword evidence="4" id="KW-1185">Reference proteome</keyword>
<dbReference type="SUPFAM" id="SSF81901">
    <property type="entry name" value="HCP-like"/>
    <property type="match status" value="1"/>
</dbReference>
<evidence type="ECO:0008006" key="5">
    <source>
        <dbReference type="Google" id="ProtNLM"/>
    </source>
</evidence>
<dbReference type="InterPro" id="IPR011990">
    <property type="entry name" value="TPR-like_helical_dom_sf"/>
</dbReference>